<evidence type="ECO:0000259" key="8">
    <source>
        <dbReference type="PROSITE" id="PS50071"/>
    </source>
</evidence>
<evidence type="ECO:0000256" key="1">
    <source>
        <dbReference type="ARBA" id="ARBA00004123"/>
    </source>
</evidence>
<comment type="subcellular location">
    <subcellularLocation>
        <location evidence="1 5 6">Nucleus</location>
    </subcellularLocation>
</comment>
<dbReference type="Pfam" id="PF00046">
    <property type="entry name" value="Homeodomain"/>
    <property type="match status" value="2"/>
</dbReference>
<feature type="DNA-binding region" description="Homeobox" evidence="5">
    <location>
        <begin position="322"/>
        <end position="381"/>
    </location>
</feature>
<organism evidence="9 10">
    <name type="scientific">Mycteria americana</name>
    <name type="common">Wood stork</name>
    <dbReference type="NCBI Taxonomy" id="33587"/>
    <lineage>
        <taxon>Eukaryota</taxon>
        <taxon>Metazoa</taxon>
        <taxon>Chordata</taxon>
        <taxon>Craniata</taxon>
        <taxon>Vertebrata</taxon>
        <taxon>Euteleostomi</taxon>
        <taxon>Archelosauria</taxon>
        <taxon>Archosauria</taxon>
        <taxon>Dinosauria</taxon>
        <taxon>Saurischia</taxon>
        <taxon>Theropoda</taxon>
        <taxon>Coelurosauria</taxon>
        <taxon>Aves</taxon>
        <taxon>Neognathae</taxon>
        <taxon>Neoaves</taxon>
        <taxon>Aequornithes</taxon>
        <taxon>Ciconiiformes</taxon>
        <taxon>Ciconiidae</taxon>
        <taxon>Mycteria</taxon>
    </lineage>
</organism>
<dbReference type="CDD" id="cd00086">
    <property type="entry name" value="homeodomain"/>
    <property type="match status" value="2"/>
</dbReference>
<evidence type="ECO:0000256" key="7">
    <source>
        <dbReference type="SAM" id="MobiDB-lite"/>
    </source>
</evidence>
<feature type="compositionally biased region" description="Low complexity" evidence="7">
    <location>
        <begin position="68"/>
        <end position="83"/>
    </location>
</feature>
<dbReference type="PROSITE" id="PS00027">
    <property type="entry name" value="HOMEOBOX_1"/>
    <property type="match status" value="2"/>
</dbReference>
<dbReference type="InterPro" id="IPR009057">
    <property type="entry name" value="Homeodomain-like_sf"/>
</dbReference>
<keyword evidence="3 5" id="KW-0371">Homeobox</keyword>
<evidence type="ECO:0000256" key="5">
    <source>
        <dbReference type="PROSITE-ProRule" id="PRU00108"/>
    </source>
</evidence>
<dbReference type="Proteomes" id="UP001333110">
    <property type="component" value="Unassembled WGS sequence"/>
</dbReference>
<evidence type="ECO:0000256" key="3">
    <source>
        <dbReference type="ARBA" id="ARBA00023155"/>
    </source>
</evidence>
<dbReference type="AlphaFoldDB" id="A0AAN7S732"/>
<dbReference type="InterPro" id="IPR017970">
    <property type="entry name" value="Homeobox_CS"/>
</dbReference>
<evidence type="ECO:0000256" key="6">
    <source>
        <dbReference type="RuleBase" id="RU000682"/>
    </source>
</evidence>
<feature type="compositionally biased region" description="Basic and acidic residues" evidence="7">
    <location>
        <begin position="265"/>
        <end position="277"/>
    </location>
</feature>
<dbReference type="EMBL" id="JAUNZN010000005">
    <property type="protein sequence ID" value="KAK4821626.1"/>
    <property type="molecule type" value="Genomic_DNA"/>
</dbReference>
<dbReference type="GO" id="GO:0005634">
    <property type="term" value="C:nucleus"/>
    <property type="evidence" value="ECO:0007669"/>
    <property type="project" value="UniProtKB-SubCell"/>
</dbReference>
<evidence type="ECO:0000256" key="4">
    <source>
        <dbReference type="ARBA" id="ARBA00023242"/>
    </source>
</evidence>
<dbReference type="GO" id="GO:0003677">
    <property type="term" value="F:DNA binding"/>
    <property type="evidence" value="ECO:0007669"/>
    <property type="project" value="UniProtKB-UniRule"/>
</dbReference>
<accession>A0AAN7S732</accession>
<sequence>MTKAPFSVEWLSQSSQALKSPTEGSPHRASSAGHRPGSGPGSSPGSSERSKEQSAGAGRGGRSRERWAAPPAAGAGERPWGAGQPPPEGGPECAGPEEAGGRGGRRLRTAFSAEQLSTLESSFQRQQYLGAAERRKLAGRMRLSEVQIKTWFQNRRMKLKRQLQEMRTEPFCSPPLPYGPQSGVVPLPLTYVARPPPLPRQGAASGGFTLAALPAPTLDLSSACRAQPVGFWAAPCFVGTPLLGRAEPRRGGPRPSQPAASEPCATERGRDSPREPTDPYPSEPAPDGGWLSADESSGYESESAGGERAAAAAAPGGTRGRQRRARTAFTSEQVCRLEKTFQRQKYLGASERRKLAAVLQLSEIQIKTWFQNRRMKLKRQIQDHQQSLLSPAPLYSCPPGTPPALFQDGLHYPFAPQHQRLLPFTPGPAVQLSFSFPRYDAPQSTYRFMGNELPYYHQRFLPHPSFHPVIQNKMDKQCHPVYAL</sequence>
<dbReference type="InterPro" id="IPR001356">
    <property type="entry name" value="HD"/>
</dbReference>
<proteinExistence type="predicted"/>
<evidence type="ECO:0000313" key="10">
    <source>
        <dbReference type="Proteomes" id="UP001333110"/>
    </source>
</evidence>
<protein>
    <recommendedName>
        <fullName evidence="8">Homeobox domain-containing protein</fullName>
    </recommendedName>
</protein>
<reference evidence="9 10" key="1">
    <citation type="journal article" date="2023" name="J. Hered.">
        <title>Chromosome-level genome of the wood stork (Mycteria americana) provides insight into avian chromosome evolution.</title>
        <authorList>
            <person name="Flamio R. Jr."/>
            <person name="Ramstad K.M."/>
        </authorList>
    </citation>
    <scope>NUCLEOTIDE SEQUENCE [LARGE SCALE GENOMIC DNA]</scope>
    <source>
        <strain evidence="9">JAX WOST 10</strain>
    </source>
</reference>
<dbReference type="PANTHER" id="PTHR24333">
    <property type="entry name" value="HOMEO BOX HB9 LIKE A-RELATED"/>
    <property type="match status" value="1"/>
</dbReference>
<feature type="domain" description="Homeobox" evidence="8">
    <location>
        <begin position="320"/>
        <end position="380"/>
    </location>
</feature>
<evidence type="ECO:0000256" key="2">
    <source>
        <dbReference type="ARBA" id="ARBA00023125"/>
    </source>
</evidence>
<feature type="compositionally biased region" description="Low complexity" evidence="7">
    <location>
        <begin position="292"/>
        <end position="316"/>
    </location>
</feature>
<keyword evidence="4 5" id="KW-0539">Nucleus</keyword>
<feature type="region of interest" description="Disordered" evidence="7">
    <location>
        <begin position="1"/>
        <end position="104"/>
    </location>
</feature>
<evidence type="ECO:0000313" key="9">
    <source>
        <dbReference type="EMBL" id="KAK4821626.1"/>
    </source>
</evidence>
<feature type="DNA-binding region" description="Homeobox" evidence="5">
    <location>
        <begin position="104"/>
        <end position="163"/>
    </location>
</feature>
<dbReference type="PROSITE" id="PS50071">
    <property type="entry name" value="HOMEOBOX_2"/>
    <property type="match status" value="2"/>
</dbReference>
<keyword evidence="10" id="KW-1185">Reference proteome</keyword>
<dbReference type="GO" id="GO:0000981">
    <property type="term" value="F:DNA-binding transcription factor activity, RNA polymerase II-specific"/>
    <property type="evidence" value="ECO:0007669"/>
    <property type="project" value="InterPro"/>
</dbReference>
<feature type="domain" description="Homeobox" evidence="8">
    <location>
        <begin position="102"/>
        <end position="162"/>
    </location>
</feature>
<keyword evidence="2 5" id="KW-0238">DNA-binding</keyword>
<feature type="region of interest" description="Disordered" evidence="7">
    <location>
        <begin position="246"/>
        <end position="327"/>
    </location>
</feature>
<dbReference type="PANTHER" id="PTHR24333:SF5">
    <property type="entry name" value="VENT HOMEOBOX"/>
    <property type="match status" value="1"/>
</dbReference>
<dbReference type="InterPro" id="IPR050848">
    <property type="entry name" value="Homeobox_TF"/>
</dbReference>
<dbReference type="SUPFAM" id="SSF46689">
    <property type="entry name" value="Homeodomain-like"/>
    <property type="match status" value="2"/>
</dbReference>
<gene>
    <name evidence="9" type="ORF">QYF61_026060</name>
</gene>
<dbReference type="SMART" id="SM00389">
    <property type="entry name" value="HOX"/>
    <property type="match status" value="2"/>
</dbReference>
<feature type="compositionally biased region" description="Polar residues" evidence="7">
    <location>
        <begin position="10"/>
        <end position="23"/>
    </location>
</feature>
<dbReference type="Gene3D" id="1.10.10.60">
    <property type="entry name" value="Homeodomain-like"/>
    <property type="match status" value="2"/>
</dbReference>
<comment type="caution">
    <text evidence="9">The sequence shown here is derived from an EMBL/GenBank/DDBJ whole genome shotgun (WGS) entry which is preliminary data.</text>
</comment>
<name>A0AAN7S732_MYCAM</name>